<accession>F4G0H9</accession>
<name>F4G0H9_METCR</name>
<feature type="transmembrane region" description="Helical" evidence="5">
    <location>
        <begin position="23"/>
        <end position="51"/>
    </location>
</feature>
<sequence length="256" mass="28295">MIALVSIIPELIVTLEASLRSNYYVALSTVLGSVISLYVIGVSFYGFLYFLRWRRDFSIGRRSDYFFILIISLLMGLMGISGSLNVYWGLVLLAVFLVFSVKKASKNVLRDPKPIPALLIGGLAIWFSSQWLLQGIFSISSSLHIPPYYVAILIVPLMSNLQEISSALRSRGETVMRDLLLGIINENLMSSTLLLSIIGIASGIEGIALTSLMPLIEISFFVGVLAYLLIMNGEIKLQDSVLMMVGVLVFLSLFRV</sequence>
<dbReference type="EMBL" id="CP002656">
    <property type="protein sequence ID" value="AEB95866.1"/>
    <property type="molecule type" value="Genomic_DNA"/>
</dbReference>
<keyword evidence="4 5" id="KW-0472">Membrane</keyword>
<dbReference type="InterPro" id="IPR044880">
    <property type="entry name" value="NCX_ion-bd_dom_sf"/>
</dbReference>
<feature type="transmembrane region" description="Helical" evidence="5">
    <location>
        <begin position="179"/>
        <end position="201"/>
    </location>
</feature>
<feature type="domain" description="Sodium/calcium exchanger membrane region" evidence="6">
    <location>
        <begin position="117"/>
        <end position="253"/>
    </location>
</feature>
<feature type="transmembrane region" description="Helical" evidence="5">
    <location>
        <begin position="139"/>
        <end position="158"/>
    </location>
</feature>
<evidence type="ECO:0000256" key="3">
    <source>
        <dbReference type="ARBA" id="ARBA00022989"/>
    </source>
</evidence>
<feature type="transmembrane region" description="Helical" evidence="5">
    <location>
        <begin position="207"/>
        <end position="230"/>
    </location>
</feature>
<dbReference type="eggNOG" id="arCOG02881">
    <property type="taxonomic scope" value="Archaea"/>
</dbReference>
<keyword evidence="8" id="KW-1185">Reference proteome</keyword>
<comment type="subcellular location">
    <subcellularLocation>
        <location evidence="1">Membrane</location>
        <topology evidence="1">Multi-pass membrane protein</topology>
    </subcellularLocation>
</comment>
<gene>
    <name evidence="7" type="ordered locus">Mcup_1764</name>
</gene>
<feature type="domain" description="Sodium/calcium exchanger membrane region" evidence="6">
    <location>
        <begin position="2"/>
        <end position="100"/>
    </location>
</feature>
<organism evidence="7 8">
    <name type="scientific">Metallosphaera cuprina (strain Ar-4)</name>
    <dbReference type="NCBI Taxonomy" id="1006006"/>
    <lineage>
        <taxon>Archaea</taxon>
        <taxon>Thermoproteota</taxon>
        <taxon>Thermoprotei</taxon>
        <taxon>Sulfolobales</taxon>
        <taxon>Sulfolobaceae</taxon>
        <taxon>Metallosphaera</taxon>
    </lineage>
</organism>
<dbReference type="KEGG" id="mcn:Mcup_1764"/>
<feature type="transmembrane region" description="Helical" evidence="5">
    <location>
        <begin position="86"/>
        <end position="102"/>
    </location>
</feature>
<feature type="transmembrane region" description="Helical" evidence="5">
    <location>
        <begin position="237"/>
        <end position="254"/>
    </location>
</feature>
<evidence type="ECO:0000256" key="1">
    <source>
        <dbReference type="ARBA" id="ARBA00004141"/>
    </source>
</evidence>
<protein>
    <recommendedName>
        <fullName evidence="6">Sodium/calcium exchanger membrane region domain-containing protein</fullName>
    </recommendedName>
</protein>
<reference evidence="7 8" key="1">
    <citation type="journal article" date="2011" name="J. Bacteriol.">
        <title>Complete genome sequence of Metallosphaera cuprina, a metal sulfide-oxidizing archaeon from a hot spring.</title>
        <authorList>
            <person name="Liu L.J."/>
            <person name="You X.Y."/>
            <person name="Zheng H."/>
            <person name="Wang S."/>
            <person name="Jiang C.Y."/>
            <person name="Liu S.J."/>
        </authorList>
    </citation>
    <scope>NUCLEOTIDE SEQUENCE [LARGE SCALE GENOMIC DNA]</scope>
    <source>
        <strain evidence="7 8">Ar-4</strain>
    </source>
</reference>
<dbReference type="GO" id="GO:0055085">
    <property type="term" value="P:transmembrane transport"/>
    <property type="evidence" value="ECO:0007669"/>
    <property type="project" value="InterPro"/>
</dbReference>
<evidence type="ECO:0000256" key="5">
    <source>
        <dbReference type="SAM" id="Phobius"/>
    </source>
</evidence>
<dbReference type="Gene3D" id="1.20.1420.30">
    <property type="entry name" value="NCX, central ion-binding region"/>
    <property type="match status" value="1"/>
</dbReference>
<evidence type="ECO:0000256" key="2">
    <source>
        <dbReference type="ARBA" id="ARBA00022692"/>
    </source>
</evidence>
<evidence type="ECO:0000313" key="7">
    <source>
        <dbReference type="EMBL" id="AEB95866.1"/>
    </source>
</evidence>
<keyword evidence="2 5" id="KW-0812">Transmembrane</keyword>
<feature type="transmembrane region" description="Helical" evidence="5">
    <location>
        <begin position="63"/>
        <end position="80"/>
    </location>
</feature>
<evidence type="ECO:0000259" key="6">
    <source>
        <dbReference type="Pfam" id="PF01699"/>
    </source>
</evidence>
<dbReference type="GO" id="GO:0016020">
    <property type="term" value="C:membrane"/>
    <property type="evidence" value="ECO:0007669"/>
    <property type="project" value="UniProtKB-SubCell"/>
</dbReference>
<dbReference type="STRING" id="1006006.Mcup_1764"/>
<dbReference type="InterPro" id="IPR004837">
    <property type="entry name" value="NaCa_Exmemb"/>
</dbReference>
<dbReference type="Proteomes" id="UP000007812">
    <property type="component" value="Chromosome"/>
</dbReference>
<keyword evidence="3 5" id="KW-1133">Transmembrane helix</keyword>
<evidence type="ECO:0000313" key="8">
    <source>
        <dbReference type="Proteomes" id="UP000007812"/>
    </source>
</evidence>
<dbReference type="PATRIC" id="fig|1006006.8.peg.1771"/>
<proteinExistence type="predicted"/>
<evidence type="ECO:0000256" key="4">
    <source>
        <dbReference type="ARBA" id="ARBA00023136"/>
    </source>
</evidence>
<feature type="transmembrane region" description="Helical" evidence="5">
    <location>
        <begin position="114"/>
        <end position="133"/>
    </location>
</feature>
<dbReference type="Pfam" id="PF01699">
    <property type="entry name" value="Na_Ca_ex"/>
    <property type="match status" value="2"/>
</dbReference>
<dbReference type="AlphaFoldDB" id="F4G0H9"/>
<dbReference type="HOGENOM" id="CLU_975267_0_0_2"/>